<dbReference type="EMBL" id="LAZR01006097">
    <property type="protein sequence ID" value="KKM94755.1"/>
    <property type="molecule type" value="Genomic_DNA"/>
</dbReference>
<gene>
    <name evidence="1" type="ORF">LCGC14_1195130</name>
</gene>
<reference evidence="1" key="1">
    <citation type="journal article" date="2015" name="Nature">
        <title>Complex archaea that bridge the gap between prokaryotes and eukaryotes.</title>
        <authorList>
            <person name="Spang A."/>
            <person name="Saw J.H."/>
            <person name="Jorgensen S.L."/>
            <person name="Zaremba-Niedzwiedzka K."/>
            <person name="Martijn J."/>
            <person name="Lind A.E."/>
            <person name="van Eijk R."/>
            <person name="Schleper C."/>
            <person name="Guy L."/>
            <person name="Ettema T.J."/>
        </authorList>
    </citation>
    <scope>NUCLEOTIDE SEQUENCE</scope>
</reference>
<evidence type="ECO:0000313" key="1">
    <source>
        <dbReference type="EMBL" id="KKM94755.1"/>
    </source>
</evidence>
<proteinExistence type="predicted"/>
<protein>
    <submittedName>
        <fullName evidence="1">Uncharacterized protein</fullName>
    </submittedName>
</protein>
<accession>A0A0F9P0Z9</accession>
<comment type="caution">
    <text evidence="1">The sequence shown here is derived from an EMBL/GenBank/DDBJ whole genome shotgun (WGS) entry which is preliminary data.</text>
</comment>
<name>A0A0F9P0Z9_9ZZZZ</name>
<organism evidence="1">
    <name type="scientific">marine sediment metagenome</name>
    <dbReference type="NCBI Taxonomy" id="412755"/>
    <lineage>
        <taxon>unclassified sequences</taxon>
        <taxon>metagenomes</taxon>
        <taxon>ecological metagenomes</taxon>
    </lineage>
</organism>
<dbReference type="AlphaFoldDB" id="A0A0F9P0Z9"/>
<sequence length="121" mass="13807">MRVDLKLLRILGTHVTGDFGPWTFYTSRRSGVVWYPRSPALQPPTPLQIHWRNKFRLAGSIWRGLQPEQRADWMAAEKLANLSITGYNLFTYFVTTGDATAIQTIERQTGLNLIPFDALIS</sequence>